<accession>A0A383ECE1</accession>
<protein>
    <submittedName>
        <fullName evidence="1">Uncharacterized protein</fullName>
    </submittedName>
</protein>
<gene>
    <name evidence="1" type="ORF">METZ01_LOCUS507360</name>
</gene>
<proteinExistence type="predicted"/>
<organism evidence="1">
    <name type="scientific">marine metagenome</name>
    <dbReference type="NCBI Taxonomy" id="408172"/>
    <lineage>
        <taxon>unclassified sequences</taxon>
        <taxon>metagenomes</taxon>
        <taxon>ecological metagenomes</taxon>
    </lineage>
</organism>
<dbReference type="EMBL" id="UINC01224749">
    <property type="protein sequence ID" value="SVE54506.1"/>
    <property type="molecule type" value="Genomic_DNA"/>
</dbReference>
<evidence type="ECO:0000313" key="1">
    <source>
        <dbReference type="EMBL" id="SVE54506.1"/>
    </source>
</evidence>
<dbReference type="AlphaFoldDB" id="A0A383ECE1"/>
<reference evidence="1" key="1">
    <citation type="submission" date="2018-05" db="EMBL/GenBank/DDBJ databases">
        <authorList>
            <person name="Lanie J.A."/>
            <person name="Ng W.-L."/>
            <person name="Kazmierczak K.M."/>
            <person name="Andrzejewski T.M."/>
            <person name="Davidsen T.M."/>
            <person name="Wayne K.J."/>
            <person name="Tettelin H."/>
            <person name="Glass J.I."/>
            <person name="Rusch D."/>
            <person name="Podicherti R."/>
            <person name="Tsui H.-C.T."/>
            <person name="Winkler M.E."/>
        </authorList>
    </citation>
    <scope>NUCLEOTIDE SEQUENCE</scope>
</reference>
<name>A0A383ECE1_9ZZZZ</name>
<sequence length="60" mass="6923">MAGLFEKAFLRALNEDSFAKMVRDGKAPVSQEEVDELLELEILEPTEPDVWEMYHRGLID</sequence>
<feature type="non-terminal residue" evidence="1">
    <location>
        <position position="60"/>
    </location>
</feature>